<dbReference type="OrthoDB" id="5622143at2"/>
<dbReference type="STRING" id="207949.RED65_11239"/>
<name>Q1N5H8_9GAMM</name>
<dbReference type="AlphaFoldDB" id="Q1N5H8"/>
<gene>
    <name evidence="1" type="ORF">RED65_11239</name>
</gene>
<comment type="caution">
    <text evidence="1">The sequence shown here is derived from an EMBL/GenBank/DDBJ whole genome shotgun (WGS) entry which is preliminary data.</text>
</comment>
<dbReference type="Pfam" id="PF22396">
    <property type="entry name" value="DUF6976"/>
    <property type="match status" value="1"/>
</dbReference>
<proteinExistence type="predicted"/>
<accession>Q1N5H8</accession>
<organism evidence="1 2">
    <name type="scientific">Bermanella marisrubri</name>
    <dbReference type="NCBI Taxonomy" id="207949"/>
    <lineage>
        <taxon>Bacteria</taxon>
        <taxon>Pseudomonadati</taxon>
        <taxon>Pseudomonadota</taxon>
        <taxon>Gammaproteobacteria</taxon>
        <taxon>Oceanospirillales</taxon>
        <taxon>Oceanospirillaceae</taxon>
        <taxon>Bermanella</taxon>
    </lineage>
</organism>
<dbReference type="Proteomes" id="UP000004263">
    <property type="component" value="Unassembled WGS sequence"/>
</dbReference>
<sequence length="334" mass="36370">MGNISISSQLTDLDTAVEKIEAGEFLVIAADESVLTQLPSGNWIGGSIPYFMGEQGGTVSKEQVFIQTVEGIQGNAQPRITPYDVKSINRIAQDAPDNGFTIVILPAGTDVHADYAKNAPGYDNMFFTPIVGWISGMHLDDVENSKAQTVFGPGAMMMDDKAIAMHVALPENQVANVQTINLFEQGKGAKIRFDQTGFNVDACTIDGQPSSLTQYVKDNNIDTRLPLVADYNGINVNVSIQSVNADNIDLYAPVFADVEYQFATPVADYVQSFNQALETQDTKNTAFSCNCILNFLYSELEGKQTSNLIGPITFGEVAYQLLNQTLVYMTLDNQ</sequence>
<evidence type="ECO:0000313" key="2">
    <source>
        <dbReference type="Proteomes" id="UP000004263"/>
    </source>
</evidence>
<dbReference type="InterPro" id="IPR054249">
    <property type="entry name" value="DUF6976"/>
</dbReference>
<evidence type="ECO:0000313" key="1">
    <source>
        <dbReference type="EMBL" id="EAT13964.1"/>
    </source>
</evidence>
<reference evidence="1 2" key="1">
    <citation type="submission" date="2006-03" db="EMBL/GenBank/DDBJ databases">
        <authorList>
            <person name="Pinhassi J."/>
            <person name="Pedros-Alio C."/>
            <person name="Ferriera S."/>
            <person name="Johnson J."/>
            <person name="Kravitz S."/>
            <person name="Halpern A."/>
            <person name="Remington K."/>
            <person name="Beeson K."/>
            <person name="Tran B."/>
            <person name="Rogers Y.-H."/>
            <person name="Friedman R."/>
            <person name="Venter J.C."/>
        </authorList>
    </citation>
    <scope>NUCLEOTIDE SEQUENCE [LARGE SCALE GENOMIC DNA]</scope>
    <source>
        <strain evidence="1 2">RED65</strain>
    </source>
</reference>
<protein>
    <submittedName>
        <fullName evidence="1">Uncharacterized protein</fullName>
    </submittedName>
</protein>
<dbReference type="HOGENOM" id="CLU_854985_0_0_6"/>
<dbReference type="RefSeq" id="WP_007017382.1">
    <property type="nucleotide sequence ID" value="NZ_CH724113.1"/>
</dbReference>
<dbReference type="EMBL" id="AAQH01000001">
    <property type="protein sequence ID" value="EAT13964.1"/>
    <property type="molecule type" value="Genomic_DNA"/>
</dbReference>
<keyword evidence="2" id="KW-1185">Reference proteome</keyword>